<dbReference type="EMBL" id="CAJVQC010133911">
    <property type="protein sequence ID" value="CAG8842350.1"/>
    <property type="molecule type" value="Genomic_DNA"/>
</dbReference>
<organism evidence="1 2">
    <name type="scientific">Racocetra persica</name>
    <dbReference type="NCBI Taxonomy" id="160502"/>
    <lineage>
        <taxon>Eukaryota</taxon>
        <taxon>Fungi</taxon>
        <taxon>Fungi incertae sedis</taxon>
        <taxon>Mucoromycota</taxon>
        <taxon>Glomeromycotina</taxon>
        <taxon>Glomeromycetes</taxon>
        <taxon>Diversisporales</taxon>
        <taxon>Gigasporaceae</taxon>
        <taxon>Racocetra</taxon>
    </lineage>
</organism>
<dbReference type="Proteomes" id="UP000789920">
    <property type="component" value="Unassembled WGS sequence"/>
</dbReference>
<name>A0ACA9SKD9_9GLOM</name>
<comment type="caution">
    <text evidence="1">The sequence shown here is derived from an EMBL/GenBank/DDBJ whole genome shotgun (WGS) entry which is preliminary data.</text>
</comment>
<evidence type="ECO:0000313" key="1">
    <source>
        <dbReference type="EMBL" id="CAG8842350.1"/>
    </source>
</evidence>
<sequence>TRKKEKENTTNETAVLENQRCDEITIKESHENRTLPITS</sequence>
<feature type="non-terminal residue" evidence="1">
    <location>
        <position position="1"/>
    </location>
</feature>
<accession>A0ACA9SKD9</accession>
<gene>
    <name evidence="1" type="ORF">RPERSI_LOCUS32282</name>
</gene>
<keyword evidence="2" id="KW-1185">Reference proteome</keyword>
<proteinExistence type="predicted"/>
<reference evidence="1" key="1">
    <citation type="submission" date="2021-06" db="EMBL/GenBank/DDBJ databases">
        <authorList>
            <person name="Kallberg Y."/>
            <person name="Tangrot J."/>
            <person name="Rosling A."/>
        </authorList>
    </citation>
    <scope>NUCLEOTIDE SEQUENCE</scope>
    <source>
        <strain evidence="1">MA461A</strain>
    </source>
</reference>
<evidence type="ECO:0000313" key="2">
    <source>
        <dbReference type="Proteomes" id="UP000789920"/>
    </source>
</evidence>
<protein>
    <submittedName>
        <fullName evidence="1">8166_t:CDS:1</fullName>
    </submittedName>
</protein>